<keyword evidence="2" id="KW-1133">Transmembrane helix</keyword>
<reference evidence="3" key="1">
    <citation type="submission" date="2022-07" db="EMBL/GenBank/DDBJ databases">
        <title>Genome Sequence of Physisporinus lineatus.</title>
        <authorList>
            <person name="Buettner E."/>
        </authorList>
    </citation>
    <scope>NUCLEOTIDE SEQUENCE</scope>
    <source>
        <strain evidence="3">VT162</strain>
    </source>
</reference>
<keyword evidence="2" id="KW-0812">Transmembrane</keyword>
<evidence type="ECO:0000313" key="4">
    <source>
        <dbReference type="Proteomes" id="UP001212997"/>
    </source>
</evidence>
<evidence type="ECO:0000256" key="1">
    <source>
        <dbReference type="SAM" id="MobiDB-lite"/>
    </source>
</evidence>
<accession>A0AAD5VBH4</accession>
<feature type="transmembrane region" description="Helical" evidence="2">
    <location>
        <begin position="41"/>
        <end position="62"/>
    </location>
</feature>
<keyword evidence="2" id="KW-0472">Membrane</keyword>
<dbReference type="EMBL" id="JANAWD010000043">
    <property type="protein sequence ID" value="KAJ3489521.1"/>
    <property type="molecule type" value="Genomic_DNA"/>
</dbReference>
<keyword evidence="4" id="KW-1185">Reference proteome</keyword>
<comment type="caution">
    <text evidence="3">The sequence shown here is derived from an EMBL/GenBank/DDBJ whole genome shotgun (WGS) entry which is preliminary data.</text>
</comment>
<organism evidence="3 4">
    <name type="scientific">Meripilus lineatus</name>
    <dbReference type="NCBI Taxonomy" id="2056292"/>
    <lineage>
        <taxon>Eukaryota</taxon>
        <taxon>Fungi</taxon>
        <taxon>Dikarya</taxon>
        <taxon>Basidiomycota</taxon>
        <taxon>Agaricomycotina</taxon>
        <taxon>Agaricomycetes</taxon>
        <taxon>Polyporales</taxon>
        <taxon>Meripilaceae</taxon>
        <taxon>Meripilus</taxon>
    </lineage>
</organism>
<dbReference type="AlphaFoldDB" id="A0AAD5VBH4"/>
<evidence type="ECO:0000256" key="2">
    <source>
        <dbReference type="SAM" id="Phobius"/>
    </source>
</evidence>
<protein>
    <submittedName>
        <fullName evidence="3">Uncharacterized protein</fullName>
    </submittedName>
</protein>
<sequence>MYLSFASEDGNILCHSFPFVCFRGAGHLIILNLDLLFADGIMQFGIISPLVLMATAHAVAALPSYQTGYDKVTRDVASGSNTFGGYNMPDTSQPCWHSSTHDVNAVSFVDSDTRDEYSRPHFRIGTPIRRPRSGQTMWKRSQRVLAKPKSTKKAPHHSNPITKPIADTLKNSRRKPSSHPGWLVPDPNHRPPQNGIGKGKRDGYTPHADRYYLPGLSSNT</sequence>
<proteinExistence type="predicted"/>
<name>A0AAD5VBH4_9APHY</name>
<evidence type="ECO:0000313" key="3">
    <source>
        <dbReference type="EMBL" id="KAJ3489521.1"/>
    </source>
</evidence>
<dbReference type="Proteomes" id="UP001212997">
    <property type="component" value="Unassembled WGS sequence"/>
</dbReference>
<feature type="compositionally biased region" description="Basic and acidic residues" evidence="1">
    <location>
        <begin position="199"/>
        <end position="210"/>
    </location>
</feature>
<feature type="region of interest" description="Disordered" evidence="1">
    <location>
        <begin position="123"/>
        <end position="220"/>
    </location>
</feature>
<gene>
    <name evidence="3" type="ORF">NLI96_g2064</name>
</gene>